<sequence>MTLHEQVEELQNLFDENESLIENNCARLNQLQQELSQEEVSFLEVKDKLIKLLQQLKVSYGSTQPYTTYLQEIADAASALNVTNDFNSQLANVLKSFQ</sequence>
<dbReference type="AlphaFoldDB" id="A0A1D8PMV7"/>
<dbReference type="SMR" id="A0A1D8PMV7"/>
<dbReference type="KEGG" id="cal:CAALFM_C500120WA"/>
<evidence type="ECO:0000256" key="1">
    <source>
        <dbReference type="SAM" id="Coils"/>
    </source>
</evidence>
<reference evidence="3 4" key="1">
    <citation type="journal article" date="2004" name="Proc. Natl. Acad. Sci. U.S.A.">
        <title>The diploid genome sequence of Candida albicans.</title>
        <authorList>
            <person name="Jones T."/>
            <person name="Federspiel N.A."/>
            <person name="Chibana H."/>
            <person name="Dungan J."/>
            <person name="Kalman S."/>
            <person name="Magee B.B."/>
            <person name="Newport G."/>
            <person name="Thorstenson Y.R."/>
            <person name="Agabian N."/>
            <person name="Magee P.T."/>
            <person name="Davis R.W."/>
            <person name="Scherer S."/>
        </authorList>
    </citation>
    <scope>NUCLEOTIDE SEQUENCE [LARGE SCALE GENOMIC DNA]</scope>
    <source>
        <strain evidence="4">SC5314 / ATCC MYA-2876</strain>
    </source>
</reference>
<organism evidence="3 4">
    <name type="scientific">Candida albicans (strain SC5314 / ATCC MYA-2876)</name>
    <name type="common">Yeast</name>
    <dbReference type="NCBI Taxonomy" id="237561"/>
    <lineage>
        <taxon>Eukaryota</taxon>
        <taxon>Fungi</taxon>
        <taxon>Dikarya</taxon>
        <taxon>Ascomycota</taxon>
        <taxon>Saccharomycotina</taxon>
        <taxon>Pichiomycetes</taxon>
        <taxon>Debaryomycetaceae</taxon>
        <taxon>Candida/Lodderomyces clade</taxon>
        <taxon>Candida</taxon>
    </lineage>
</organism>
<proteinExistence type="predicted"/>
<dbReference type="VEuPathDB" id="FungiDB:C5_00120W_A"/>
<gene>
    <name evidence="3" type="ordered locus">CAALFM_C500120WA</name>
    <name evidence="2" type="ordered locus">orf19.5684.1</name>
</gene>
<dbReference type="RefSeq" id="XP_019330948.1">
    <property type="nucleotide sequence ID" value="XM_019475403.1"/>
</dbReference>
<evidence type="ECO:0000313" key="2">
    <source>
        <dbReference type="CGD" id="CAL0000179468"/>
    </source>
</evidence>
<feature type="coiled-coil region" evidence="1">
    <location>
        <begin position="3"/>
        <end position="48"/>
    </location>
</feature>
<evidence type="ECO:0000313" key="4">
    <source>
        <dbReference type="Proteomes" id="UP000000559"/>
    </source>
</evidence>
<dbReference type="GeneID" id="30515290"/>
<keyword evidence="4" id="KW-1185">Reference proteome</keyword>
<dbReference type="InParanoid" id="A0A1D8PMV7"/>
<accession>A0A1D8PMV7</accession>
<protein>
    <submittedName>
        <fullName evidence="3">Uncharacterized protein</fullName>
    </submittedName>
</protein>
<evidence type="ECO:0000313" key="3">
    <source>
        <dbReference type="EMBL" id="AOW29458.1"/>
    </source>
</evidence>
<reference evidence="3 4" key="2">
    <citation type="journal article" date="2007" name="Genome Biol.">
        <title>Assembly of the Candida albicans genome into sixteen supercontigs aligned on the eight chromosomes.</title>
        <authorList>
            <person name="van het Hoog M."/>
            <person name="Rast T.J."/>
            <person name="Martchenko M."/>
            <person name="Grindle S."/>
            <person name="Dignard D."/>
            <person name="Hogues H."/>
            <person name="Cuomo C."/>
            <person name="Berriman M."/>
            <person name="Scherer S."/>
            <person name="Magee B.B."/>
            <person name="Whiteway M."/>
            <person name="Chibana H."/>
            <person name="Nantel A."/>
            <person name="Magee P.T."/>
        </authorList>
    </citation>
    <scope>GENOME REANNOTATION</scope>
    <source>
        <strain evidence="4">SC5314 / ATCC MYA-2876</strain>
    </source>
</reference>
<dbReference type="EMBL" id="CP017627">
    <property type="protein sequence ID" value="AOW29458.1"/>
    <property type="molecule type" value="Genomic_DNA"/>
</dbReference>
<dbReference type="CGD" id="CAL0000179468">
    <property type="gene designation" value="orf19.5684.1"/>
</dbReference>
<dbReference type="Proteomes" id="UP000000559">
    <property type="component" value="Chromosome 5"/>
</dbReference>
<reference evidence="3 4" key="3">
    <citation type="journal article" date="2013" name="Genome Biol.">
        <title>Assembly of a phased diploid Candida albicans genome facilitates allele-specific measurements and provides a simple model for repeat and indel structure.</title>
        <authorList>
            <person name="Muzzey D."/>
            <person name="Schwartz K."/>
            <person name="Weissman J.S."/>
            <person name="Sherlock G."/>
        </authorList>
    </citation>
    <scope>NUCLEOTIDE SEQUENCE [LARGE SCALE GENOMIC DNA]</scope>
    <source>
        <strain evidence="4">SC5314 / ATCC MYA-2876</strain>
    </source>
</reference>
<name>A0A1D8PMV7_CANAL</name>
<keyword evidence="1" id="KW-0175">Coiled coil</keyword>